<dbReference type="EMBL" id="AWGH01000053">
    <property type="protein sequence ID" value="ODN76336.1"/>
    <property type="molecule type" value="Genomic_DNA"/>
</dbReference>
<gene>
    <name evidence="1" type="ORF">L198_08112</name>
</gene>
<keyword evidence="2" id="KW-1185">Reference proteome</keyword>
<reference evidence="1 2" key="1">
    <citation type="submission" date="2016-06" db="EMBL/GenBank/DDBJ databases">
        <title>Evolution of pathogenesis and genome organization in the Tremellales.</title>
        <authorList>
            <person name="Cuomo C."/>
            <person name="Litvintseva A."/>
            <person name="Heitman J."/>
            <person name="Chen Y."/>
            <person name="Sun S."/>
            <person name="Springer D."/>
            <person name="Dromer F."/>
            <person name="Young S."/>
            <person name="Zeng Q."/>
            <person name="Chapman S."/>
            <person name="Gujja S."/>
            <person name="Saif S."/>
            <person name="Birren B."/>
        </authorList>
    </citation>
    <scope>NUCLEOTIDE SEQUENCE [LARGE SCALE GENOMIC DNA]</scope>
    <source>
        <strain evidence="1 2">CBS 7118</strain>
    </source>
</reference>
<dbReference type="OrthoDB" id="2581980at2759"/>
<proteinExistence type="predicted"/>
<protein>
    <submittedName>
        <fullName evidence="1">Uncharacterized protein</fullName>
    </submittedName>
</protein>
<evidence type="ECO:0000313" key="2">
    <source>
        <dbReference type="Proteomes" id="UP000094819"/>
    </source>
</evidence>
<accession>A0A1E3HKS9</accession>
<organism evidence="1 2">
    <name type="scientific">Cryptococcus wingfieldii CBS 7118</name>
    <dbReference type="NCBI Taxonomy" id="1295528"/>
    <lineage>
        <taxon>Eukaryota</taxon>
        <taxon>Fungi</taxon>
        <taxon>Dikarya</taxon>
        <taxon>Basidiomycota</taxon>
        <taxon>Agaricomycotina</taxon>
        <taxon>Tremellomycetes</taxon>
        <taxon>Tremellales</taxon>
        <taxon>Cryptococcaceae</taxon>
        <taxon>Cryptococcus</taxon>
    </lineage>
</organism>
<sequence>MDPNVRYPNTDNYLFAVRLTTLVPAKKSVLGIQVCHLGMDAIVARKLLQLFDALYTHGETALDSSDPDVIIPTFFPVSGVEPLPASKQDLTDDEVFGFPSKPFPKSIQSYVADAMTSSRVALQFTKSELQALRNVERLNRFHIVYVLKPNIDVVLYDSVCADGKHVGVLVRSI</sequence>
<dbReference type="RefSeq" id="XP_019027937.1">
    <property type="nucleotide sequence ID" value="XM_019180083.1"/>
</dbReference>
<dbReference type="GeneID" id="30197323"/>
<name>A0A1E3HKS9_9TREE</name>
<dbReference type="AlphaFoldDB" id="A0A1E3HKS9"/>
<evidence type="ECO:0000313" key="1">
    <source>
        <dbReference type="EMBL" id="ODN76336.1"/>
    </source>
</evidence>
<comment type="caution">
    <text evidence="1">The sequence shown here is derived from an EMBL/GenBank/DDBJ whole genome shotgun (WGS) entry which is preliminary data.</text>
</comment>
<dbReference type="Proteomes" id="UP000094819">
    <property type="component" value="Unassembled WGS sequence"/>
</dbReference>